<feature type="transmembrane region" description="Helical" evidence="1">
    <location>
        <begin position="12"/>
        <end position="32"/>
    </location>
</feature>
<reference evidence="2" key="1">
    <citation type="journal article" date="2014" name="Int. J. Syst. Evol. Microbiol.">
        <title>Complete genome of a new Firmicutes species belonging to the dominant human colonic microbiota ('Ruminococcus bicirculans') reveals two chromosomes and a selective capacity to utilize plant glucans.</title>
        <authorList>
            <consortium name="NISC Comparative Sequencing Program"/>
            <person name="Wegmann U."/>
            <person name="Louis P."/>
            <person name="Goesmann A."/>
            <person name="Henrissat B."/>
            <person name="Duncan S.H."/>
            <person name="Flint H.J."/>
        </authorList>
    </citation>
    <scope>NUCLEOTIDE SEQUENCE</scope>
    <source>
        <strain evidence="2">CGMCC 1.11015</strain>
    </source>
</reference>
<dbReference type="EMBL" id="JBHTBD010000045">
    <property type="protein sequence ID" value="MFC7296808.1"/>
    <property type="molecule type" value="Genomic_DNA"/>
</dbReference>
<evidence type="ECO:0000313" key="2">
    <source>
        <dbReference type="EMBL" id="MFC7296808.1"/>
    </source>
</evidence>
<dbReference type="GO" id="GO:0016301">
    <property type="term" value="F:kinase activity"/>
    <property type="evidence" value="ECO:0007669"/>
    <property type="project" value="UniProtKB-KW"/>
</dbReference>
<keyword evidence="2" id="KW-0418">Kinase</keyword>
<proteinExistence type="predicted"/>
<reference evidence="2" key="3">
    <citation type="submission" date="2024-09" db="EMBL/GenBank/DDBJ databases">
        <authorList>
            <person name="Sun Q."/>
            <person name="Mori K."/>
        </authorList>
    </citation>
    <scope>NUCLEOTIDE SEQUENCE</scope>
    <source>
        <strain evidence="2">CGMCC 1.11015</strain>
    </source>
</reference>
<dbReference type="Proteomes" id="UP001596506">
    <property type="component" value="Unassembled WGS sequence"/>
</dbReference>
<evidence type="ECO:0000313" key="3">
    <source>
        <dbReference type="EMBL" id="MFC7296810.1"/>
    </source>
</evidence>
<keyword evidence="4" id="KW-1185">Reference proteome</keyword>
<reference evidence="4" key="2">
    <citation type="journal article" date="2019" name="Int. J. Syst. Evol. Microbiol.">
        <title>The Global Catalogue of Microorganisms (GCM) 10K type strain sequencing project: providing services to taxonomists for standard genome sequencing and annotation.</title>
        <authorList>
            <consortium name="The Broad Institute Genomics Platform"/>
            <consortium name="The Broad Institute Genome Sequencing Center for Infectious Disease"/>
            <person name="Wu L."/>
            <person name="Ma J."/>
        </authorList>
    </citation>
    <scope>NUCLEOTIDE SEQUENCE [LARGE SCALE GENOMIC DNA]</scope>
    <source>
        <strain evidence="4">CCUG 60559</strain>
    </source>
</reference>
<keyword evidence="1" id="KW-0472">Membrane</keyword>
<keyword evidence="1" id="KW-0812">Transmembrane</keyword>
<evidence type="ECO:0000256" key="1">
    <source>
        <dbReference type="SAM" id="Phobius"/>
    </source>
</evidence>
<feature type="non-terminal residue" evidence="2">
    <location>
        <position position="61"/>
    </location>
</feature>
<name>A0ABW2J130_9GAMM</name>
<protein>
    <submittedName>
        <fullName evidence="2">Histidine kinase</fullName>
    </submittedName>
</protein>
<accession>A0ABW2J130</accession>
<organism evidence="2 4">
    <name type="scientific">Marinobacter aromaticivorans</name>
    <dbReference type="NCBI Taxonomy" id="1494078"/>
    <lineage>
        <taxon>Bacteria</taxon>
        <taxon>Pseudomonadati</taxon>
        <taxon>Pseudomonadota</taxon>
        <taxon>Gammaproteobacteria</taxon>
        <taxon>Pseudomonadales</taxon>
        <taxon>Marinobacteraceae</taxon>
        <taxon>Marinobacter</taxon>
    </lineage>
</organism>
<sequence>MTLFKKPVSVKGALLLLLLPAGIGLMAIAWLVHGLLLERMSREFVESRLKAEVAFLEHHIR</sequence>
<evidence type="ECO:0000313" key="4">
    <source>
        <dbReference type="Proteomes" id="UP001596506"/>
    </source>
</evidence>
<comment type="caution">
    <text evidence="2">The sequence shown here is derived from an EMBL/GenBank/DDBJ whole genome shotgun (WGS) entry which is preliminary data.</text>
</comment>
<gene>
    <name evidence="2" type="ORF">ACFQQA_19060</name>
    <name evidence="3" type="ORF">ACFQQA_19070</name>
</gene>
<dbReference type="EMBL" id="JBHTBD010000046">
    <property type="protein sequence ID" value="MFC7296810.1"/>
    <property type="molecule type" value="Genomic_DNA"/>
</dbReference>
<keyword evidence="2" id="KW-0808">Transferase</keyword>
<keyword evidence="1" id="KW-1133">Transmembrane helix</keyword>